<proteinExistence type="predicted"/>
<dbReference type="OrthoDB" id="318713at2759"/>
<feature type="signal peptide" evidence="1">
    <location>
        <begin position="1"/>
        <end position="24"/>
    </location>
</feature>
<organism evidence="2 3">
    <name type="scientific">Paramecium octaurelia</name>
    <dbReference type="NCBI Taxonomy" id="43137"/>
    <lineage>
        <taxon>Eukaryota</taxon>
        <taxon>Sar</taxon>
        <taxon>Alveolata</taxon>
        <taxon>Ciliophora</taxon>
        <taxon>Intramacronucleata</taxon>
        <taxon>Oligohymenophorea</taxon>
        <taxon>Peniculida</taxon>
        <taxon>Parameciidae</taxon>
        <taxon>Paramecium</taxon>
    </lineage>
</organism>
<evidence type="ECO:0000313" key="3">
    <source>
        <dbReference type="Proteomes" id="UP000683925"/>
    </source>
</evidence>
<dbReference type="AlphaFoldDB" id="A0A8S1VKS6"/>
<dbReference type="Proteomes" id="UP000683925">
    <property type="component" value="Unassembled WGS sequence"/>
</dbReference>
<comment type="caution">
    <text evidence="2">The sequence shown here is derived from an EMBL/GenBank/DDBJ whole genome shotgun (WGS) entry which is preliminary data.</text>
</comment>
<evidence type="ECO:0000313" key="2">
    <source>
        <dbReference type="EMBL" id="CAD8177850.1"/>
    </source>
</evidence>
<gene>
    <name evidence="2" type="ORF">POCTA_138.1.T0700001</name>
</gene>
<feature type="chain" id="PRO_5035926762" description="Galectin" evidence="1">
    <location>
        <begin position="25"/>
        <end position="243"/>
    </location>
</feature>
<evidence type="ECO:0000256" key="1">
    <source>
        <dbReference type="SAM" id="SignalP"/>
    </source>
</evidence>
<keyword evidence="1" id="KW-0732">Signal</keyword>
<keyword evidence="3" id="KW-1185">Reference proteome</keyword>
<name>A0A8S1VKS6_PAROT</name>
<protein>
    <recommendedName>
        <fullName evidence="4">Galectin</fullName>
    </recommendedName>
</protein>
<sequence>MPGVSFIKILFFYPILFYQNCIDAQSGDCFNNDWSNRVDGCAGMLFKGRFSRSEQISLEFNNNILGLKFRFTFTIGKFDSWDHDDDYLQVLANDVVLDTLRYGAYQGSGLCFEPKYSELFEQKQYIFYSPIGRKSLKLTLQGHFDEDVDNESWGARAFTLEILEPCVEFYSDCNFQGDVWRICNGNQTSQIRDIPFEIKSILIVNGIQVKMRDPKYHGGQTQTYTSSQYCLSSYQFPKYNQNA</sequence>
<dbReference type="EMBL" id="CAJJDP010000069">
    <property type="protein sequence ID" value="CAD8177850.1"/>
    <property type="molecule type" value="Genomic_DNA"/>
</dbReference>
<evidence type="ECO:0008006" key="4">
    <source>
        <dbReference type="Google" id="ProtNLM"/>
    </source>
</evidence>
<accession>A0A8S1VKS6</accession>
<reference evidence="2" key="1">
    <citation type="submission" date="2021-01" db="EMBL/GenBank/DDBJ databases">
        <authorList>
            <consortium name="Genoscope - CEA"/>
            <person name="William W."/>
        </authorList>
    </citation>
    <scope>NUCLEOTIDE SEQUENCE</scope>
</reference>